<evidence type="ECO:0000313" key="1">
    <source>
        <dbReference type="EMBL" id="KAG9235696.1"/>
    </source>
</evidence>
<dbReference type="EMBL" id="MU251425">
    <property type="protein sequence ID" value="KAG9235696.1"/>
    <property type="molecule type" value="Genomic_DNA"/>
</dbReference>
<dbReference type="Proteomes" id="UP000824998">
    <property type="component" value="Unassembled WGS sequence"/>
</dbReference>
<dbReference type="OrthoDB" id="5985073at2759"/>
<protein>
    <submittedName>
        <fullName evidence="1">Uncharacterized protein</fullName>
    </submittedName>
</protein>
<dbReference type="PANTHER" id="PTHR34883">
    <property type="entry name" value="SERINE-RICH PROTEIN, PUTATIVE-RELATED-RELATED"/>
    <property type="match status" value="1"/>
</dbReference>
<comment type="caution">
    <text evidence="1">The sequence shown here is derived from an EMBL/GenBank/DDBJ whole genome shotgun (WGS) entry which is preliminary data.</text>
</comment>
<keyword evidence="2" id="KW-1185">Reference proteome</keyword>
<name>A0A9P8C834_9HELO</name>
<evidence type="ECO:0000313" key="2">
    <source>
        <dbReference type="Proteomes" id="UP000824998"/>
    </source>
</evidence>
<organism evidence="1 2">
    <name type="scientific">Amylocarpus encephaloides</name>
    <dbReference type="NCBI Taxonomy" id="45428"/>
    <lineage>
        <taxon>Eukaryota</taxon>
        <taxon>Fungi</taxon>
        <taxon>Dikarya</taxon>
        <taxon>Ascomycota</taxon>
        <taxon>Pezizomycotina</taxon>
        <taxon>Leotiomycetes</taxon>
        <taxon>Helotiales</taxon>
        <taxon>Helotiales incertae sedis</taxon>
        <taxon>Amylocarpus</taxon>
    </lineage>
</organism>
<gene>
    <name evidence="1" type="ORF">BJ875DRAFT_264352</name>
</gene>
<reference evidence="1" key="1">
    <citation type="journal article" date="2021" name="IMA Fungus">
        <title>Genomic characterization of three marine fungi, including Emericellopsis atlantica sp. nov. with signatures of a generalist lifestyle and marine biomass degradation.</title>
        <authorList>
            <person name="Hagestad O.C."/>
            <person name="Hou L."/>
            <person name="Andersen J.H."/>
            <person name="Hansen E.H."/>
            <person name="Altermark B."/>
            <person name="Li C."/>
            <person name="Kuhnert E."/>
            <person name="Cox R.J."/>
            <person name="Crous P.W."/>
            <person name="Spatafora J.W."/>
            <person name="Lail K."/>
            <person name="Amirebrahimi M."/>
            <person name="Lipzen A."/>
            <person name="Pangilinan J."/>
            <person name="Andreopoulos W."/>
            <person name="Hayes R.D."/>
            <person name="Ng V."/>
            <person name="Grigoriev I.V."/>
            <person name="Jackson S.A."/>
            <person name="Sutton T.D.S."/>
            <person name="Dobson A.D.W."/>
            <person name="Rama T."/>
        </authorList>
    </citation>
    <scope>NUCLEOTIDE SEQUENCE</scope>
    <source>
        <strain evidence="1">TRa018bII</strain>
    </source>
</reference>
<sequence length="304" mass="31198">MPGAVATTSATAVVVTPALTTTFTPTATGCIKNQLTMLANREYQIWLNMPLPVPGTTMSECYPSQFMSSYLESAGGVTQAAFDPLVCPQSYSAVGPFTSNYIACCPSGYSLAPPKETVFSDRPAFGGTCYTPLTSGKAVQVTQYGSSGVTATSTFMPTVTNAQAYAYPYEGYAFGVQQVISIVSGESTTIAVASSTASSTAAAAAATSSAGSGATHTILAAAGPTFIPNSVDAKVGDKLIFQFSSGNHSLTQSTFDSPCTPLSNGFDSGYIGSSTAEIPLSVNVSAAQCEYLQSRISSIKIDMG</sequence>
<accession>A0A9P8C834</accession>
<dbReference type="InterPro" id="IPR052953">
    <property type="entry name" value="Ser-rich/MCO-related"/>
</dbReference>
<dbReference type="PANTHER" id="PTHR34883:SF15">
    <property type="entry name" value="EXTRACELLULAR SERINE-RICH PROTEIN"/>
    <property type="match status" value="1"/>
</dbReference>
<proteinExistence type="predicted"/>
<dbReference type="InterPro" id="IPR008972">
    <property type="entry name" value="Cupredoxin"/>
</dbReference>
<dbReference type="AlphaFoldDB" id="A0A9P8C834"/>
<dbReference type="SUPFAM" id="SSF49503">
    <property type="entry name" value="Cupredoxins"/>
    <property type="match status" value="1"/>
</dbReference>